<evidence type="ECO:0000256" key="1">
    <source>
        <dbReference type="SAM" id="MobiDB-lite"/>
    </source>
</evidence>
<feature type="transmembrane region" description="Helical" evidence="2">
    <location>
        <begin position="12"/>
        <end position="31"/>
    </location>
</feature>
<dbReference type="Proteomes" id="UP000229753">
    <property type="component" value="Unassembled WGS sequence"/>
</dbReference>
<protein>
    <submittedName>
        <fullName evidence="3">Uncharacterized protein</fullName>
    </submittedName>
</protein>
<name>A0A2M7TJK3_9BACT</name>
<sequence>MEQKNFLEKFWYLFVILAIILVGVVGGLWFYNQKTLQESSSQIAPGTEEMITEETAPPTEEDTQTAALQQQSDSDEINDIEADLQATDLSNLDKELADIEAEIASP</sequence>
<dbReference type="EMBL" id="PFNO01000206">
    <property type="protein sequence ID" value="PIZ46751.1"/>
    <property type="molecule type" value="Genomic_DNA"/>
</dbReference>
<proteinExistence type="predicted"/>
<reference evidence="4" key="1">
    <citation type="submission" date="2017-09" db="EMBL/GenBank/DDBJ databases">
        <title>Depth-based differentiation of microbial function through sediment-hosted aquifers and enrichment of novel symbionts in the deep terrestrial subsurface.</title>
        <authorList>
            <person name="Probst A.J."/>
            <person name="Ladd B."/>
            <person name="Jarett J.K."/>
            <person name="Geller-Mcgrath D.E."/>
            <person name="Sieber C.M.K."/>
            <person name="Emerson J.B."/>
            <person name="Anantharaman K."/>
            <person name="Thomas B.C."/>
            <person name="Malmstrom R."/>
            <person name="Stieglmeier M."/>
            <person name="Klingl A."/>
            <person name="Woyke T."/>
            <person name="Ryan C.M."/>
            <person name="Banfield J.F."/>
        </authorList>
    </citation>
    <scope>NUCLEOTIDE SEQUENCE [LARGE SCALE GENOMIC DNA]</scope>
</reference>
<keyword evidence="2" id="KW-0472">Membrane</keyword>
<accession>A0A2M7TJK3</accession>
<evidence type="ECO:0000313" key="3">
    <source>
        <dbReference type="EMBL" id="PIZ46751.1"/>
    </source>
</evidence>
<organism evidence="3 4">
    <name type="scientific">Candidatus Woesebacteria bacterium CG_4_10_14_0_2_um_filter_39_14</name>
    <dbReference type="NCBI Taxonomy" id="1975054"/>
    <lineage>
        <taxon>Bacteria</taxon>
        <taxon>Candidatus Woeseibacteriota</taxon>
    </lineage>
</organism>
<evidence type="ECO:0000256" key="2">
    <source>
        <dbReference type="SAM" id="Phobius"/>
    </source>
</evidence>
<keyword evidence="2" id="KW-1133">Transmembrane helix</keyword>
<gene>
    <name evidence="3" type="ORF">COY29_06115</name>
</gene>
<dbReference type="AlphaFoldDB" id="A0A2M7TJK3"/>
<evidence type="ECO:0000313" key="4">
    <source>
        <dbReference type="Proteomes" id="UP000229753"/>
    </source>
</evidence>
<keyword evidence="2" id="KW-0812">Transmembrane</keyword>
<comment type="caution">
    <text evidence="3">The sequence shown here is derived from an EMBL/GenBank/DDBJ whole genome shotgun (WGS) entry which is preliminary data.</text>
</comment>
<feature type="region of interest" description="Disordered" evidence="1">
    <location>
        <begin position="53"/>
        <end position="74"/>
    </location>
</feature>